<dbReference type="AlphaFoldDB" id="A0A658QQ36"/>
<evidence type="ECO:0000256" key="2">
    <source>
        <dbReference type="ARBA" id="ARBA00006464"/>
    </source>
</evidence>
<comment type="subcellular location">
    <subcellularLocation>
        <location evidence="1">Membrane</location>
        <topology evidence="1">Multi-pass membrane protein</topology>
    </subcellularLocation>
</comment>
<sequence>MAYRLFGESAEAAHDSAAAAFAVLFAWAAQSVCAQRRGAPVGGIVAPALAWMLCDALATCAVMWMHREYHPSRAWFACWAASTLAGVILCGLVVRMDRVRRARTRSVAVVGRGDHYETFLQRFLDKRDSVYRIDARFDMDTAAAAPADGIRRFQCIEQFAAYVREQRIHELWLALPLTDEATLLRFLELFRNDLLNIRFLPDLGKHARFCSDAADPDAAFAINLVAAPLTDRAQAAKDAFDRAFAACALLAVSPLFLLIAIAVKLSSPGPVLFRQWRHGAKGEPFQIYKFRTMHAHASDDGVVAQATRGDVRITRIGALLRRTSLDELPQFLNVLRGEMSVVGPRPHAIEHDALYQDVVDGYIHRYRIKPGITGWAQVNGLRGETDSIDKMQQRVEHDLFYLSNWSLAFDVRIVMATVVRGFVHHNAY</sequence>
<evidence type="ECO:0000256" key="3">
    <source>
        <dbReference type="ARBA" id="ARBA00022679"/>
    </source>
</evidence>
<dbReference type="InterPro" id="IPR017475">
    <property type="entry name" value="EPS_sugar_tfrase"/>
</dbReference>
<dbReference type="Pfam" id="PF02397">
    <property type="entry name" value="Bac_transf"/>
    <property type="match status" value="1"/>
</dbReference>
<feature type="transmembrane region" description="Helical" evidence="7">
    <location>
        <begin position="243"/>
        <end position="263"/>
    </location>
</feature>
<evidence type="ECO:0000256" key="4">
    <source>
        <dbReference type="ARBA" id="ARBA00022692"/>
    </source>
</evidence>
<comment type="similarity">
    <text evidence="2">Belongs to the bacterial sugar transferase family.</text>
</comment>
<organism evidence="9 10">
    <name type="scientific">Caballeronia concitans</name>
    <dbReference type="NCBI Taxonomy" id="1777133"/>
    <lineage>
        <taxon>Bacteria</taxon>
        <taxon>Pseudomonadati</taxon>
        <taxon>Pseudomonadota</taxon>
        <taxon>Betaproteobacteria</taxon>
        <taxon>Burkholderiales</taxon>
        <taxon>Burkholderiaceae</taxon>
        <taxon>Caballeronia</taxon>
    </lineage>
</organism>
<dbReference type="GO" id="GO:0016780">
    <property type="term" value="F:phosphotransferase activity, for other substituted phosphate groups"/>
    <property type="evidence" value="ECO:0007669"/>
    <property type="project" value="TreeGrafter"/>
</dbReference>
<dbReference type="NCBIfam" id="TIGR03025">
    <property type="entry name" value="EPS_sugtrans"/>
    <property type="match status" value="1"/>
</dbReference>
<evidence type="ECO:0000313" key="9">
    <source>
        <dbReference type="EMBL" id="SAL09127.1"/>
    </source>
</evidence>
<evidence type="ECO:0000256" key="5">
    <source>
        <dbReference type="ARBA" id="ARBA00022989"/>
    </source>
</evidence>
<feature type="transmembrane region" description="Helical" evidence="7">
    <location>
        <begin position="72"/>
        <end position="94"/>
    </location>
</feature>
<reference evidence="9 10" key="1">
    <citation type="submission" date="2016-01" db="EMBL/GenBank/DDBJ databases">
        <authorList>
            <person name="Peeters C."/>
        </authorList>
    </citation>
    <scope>NUCLEOTIDE SEQUENCE [LARGE SCALE GENOMIC DNA]</scope>
    <source>
        <strain evidence="9">LMG 29315</strain>
    </source>
</reference>
<evidence type="ECO:0000256" key="6">
    <source>
        <dbReference type="ARBA" id="ARBA00023136"/>
    </source>
</evidence>
<dbReference type="Gene3D" id="3.40.50.720">
    <property type="entry name" value="NAD(P)-binding Rossmann-like Domain"/>
    <property type="match status" value="1"/>
</dbReference>
<keyword evidence="6 7" id="KW-0472">Membrane</keyword>
<protein>
    <submittedName>
        <fullName evidence="9">Sugar transferase</fullName>
    </submittedName>
</protein>
<name>A0A658QQ36_9BURK</name>
<dbReference type="InterPro" id="IPR017473">
    <property type="entry name" value="Undecaprenyl-P_gluc_Ptfrase"/>
</dbReference>
<dbReference type="NCBIfam" id="TIGR03023">
    <property type="entry name" value="WcaJ_sugtrans"/>
    <property type="match status" value="1"/>
</dbReference>
<evidence type="ECO:0000259" key="8">
    <source>
        <dbReference type="Pfam" id="PF02397"/>
    </source>
</evidence>
<keyword evidence="10" id="KW-1185">Reference proteome</keyword>
<dbReference type="PANTHER" id="PTHR30576:SF0">
    <property type="entry name" value="UNDECAPRENYL-PHOSPHATE N-ACETYLGALACTOSAMINYL 1-PHOSPHATE TRANSFERASE-RELATED"/>
    <property type="match status" value="1"/>
</dbReference>
<evidence type="ECO:0000256" key="7">
    <source>
        <dbReference type="SAM" id="Phobius"/>
    </source>
</evidence>
<keyword evidence="5 7" id="KW-1133">Transmembrane helix</keyword>
<dbReference type="InterPro" id="IPR003362">
    <property type="entry name" value="Bact_transf"/>
</dbReference>
<keyword evidence="3 9" id="KW-0808">Transferase</keyword>
<dbReference type="PANTHER" id="PTHR30576">
    <property type="entry name" value="COLANIC BIOSYNTHESIS UDP-GLUCOSE LIPID CARRIER TRANSFERASE"/>
    <property type="match status" value="1"/>
</dbReference>
<keyword evidence="4 7" id="KW-0812">Transmembrane</keyword>
<evidence type="ECO:0000313" key="10">
    <source>
        <dbReference type="Proteomes" id="UP000198263"/>
    </source>
</evidence>
<feature type="domain" description="Bacterial sugar transferase" evidence="8">
    <location>
        <begin position="237"/>
        <end position="420"/>
    </location>
</feature>
<gene>
    <name evidence="9" type="ORF">AWB72_00071</name>
</gene>
<dbReference type="EMBL" id="FCNV02000001">
    <property type="protein sequence ID" value="SAL09127.1"/>
    <property type="molecule type" value="Genomic_DNA"/>
</dbReference>
<feature type="transmembrane region" description="Helical" evidence="7">
    <location>
        <begin position="41"/>
        <end position="66"/>
    </location>
</feature>
<evidence type="ECO:0000256" key="1">
    <source>
        <dbReference type="ARBA" id="ARBA00004141"/>
    </source>
</evidence>
<comment type="caution">
    <text evidence="9">The sequence shown here is derived from an EMBL/GenBank/DDBJ whole genome shotgun (WGS) entry which is preliminary data.</text>
</comment>
<accession>A0A658QQ36</accession>
<proteinExistence type="inferred from homology"/>
<dbReference type="Pfam" id="PF13727">
    <property type="entry name" value="CoA_binding_3"/>
    <property type="match status" value="1"/>
</dbReference>
<dbReference type="GO" id="GO:0016020">
    <property type="term" value="C:membrane"/>
    <property type="evidence" value="ECO:0007669"/>
    <property type="project" value="UniProtKB-SubCell"/>
</dbReference>
<dbReference type="Proteomes" id="UP000198263">
    <property type="component" value="Unassembled WGS sequence"/>
</dbReference>